<evidence type="ECO:0000256" key="5">
    <source>
        <dbReference type="ARBA" id="ARBA00022970"/>
    </source>
</evidence>
<keyword evidence="3" id="KW-0547">Nucleotide-binding</keyword>
<keyword evidence="8" id="KW-1185">Reference proteome</keyword>
<evidence type="ECO:0000259" key="6">
    <source>
        <dbReference type="PROSITE" id="PS50893"/>
    </source>
</evidence>
<keyword evidence="4 7" id="KW-0067">ATP-binding</keyword>
<dbReference type="Pfam" id="PF00005">
    <property type="entry name" value="ABC_tran"/>
    <property type="match status" value="1"/>
</dbReference>
<dbReference type="PIRSF" id="PIRSF039137">
    <property type="entry name" value="ABC_branched_ATPase"/>
    <property type="match status" value="1"/>
</dbReference>
<keyword evidence="5" id="KW-0029">Amino-acid transport</keyword>
<dbReference type="InterPro" id="IPR003439">
    <property type="entry name" value="ABC_transporter-like_ATP-bd"/>
</dbReference>
<dbReference type="GO" id="GO:0016887">
    <property type="term" value="F:ATP hydrolysis activity"/>
    <property type="evidence" value="ECO:0007669"/>
    <property type="project" value="InterPro"/>
</dbReference>
<dbReference type="Proteomes" id="UP000325684">
    <property type="component" value="Unassembled WGS sequence"/>
</dbReference>
<evidence type="ECO:0000256" key="3">
    <source>
        <dbReference type="ARBA" id="ARBA00022741"/>
    </source>
</evidence>
<evidence type="ECO:0000256" key="2">
    <source>
        <dbReference type="ARBA" id="ARBA00022448"/>
    </source>
</evidence>
<evidence type="ECO:0000256" key="4">
    <source>
        <dbReference type="ARBA" id="ARBA00022840"/>
    </source>
</evidence>
<sequence>MSRLELSRVSAFYGDAQALFDIDLVVEPGEIVAIIGSNGAGKTTVLRTISGLVRPREGSLQYDGRDLASTHPWSVVSHGIAHVPEGRRLFRDMSVQENLMMGAYHRNNAADGKVDLDRVYTLFPRLAERRDQLAGTMSGGEQQMAAIGRALMARPRLLLLDEPSLGLAPKIIETVFKTIREINSEGVGIVLVEQSAQLALETAQRAYLMENGRIVKTGSASDLMNDDAVREAYLGL</sequence>
<dbReference type="InterPro" id="IPR027417">
    <property type="entry name" value="P-loop_NTPase"/>
</dbReference>
<evidence type="ECO:0000313" key="7">
    <source>
        <dbReference type="EMBL" id="KAB0268423.1"/>
    </source>
</evidence>
<dbReference type="Gene3D" id="3.40.50.300">
    <property type="entry name" value="P-loop containing nucleotide triphosphate hydrolases"/>
    <property type="match status" value="1"/>
</dbReference>
<proteinExistence type="inferred from homology"/>
<reference evidence="7 8" key="1">
    <citation type="journal article" date="2019" name="Microorganisms">
        <title>Genome Insights into the Novel Species Microvirga brassicacearum, a Rapeseed Endophyte with Biotechnological Potential.</title>
        <authorList>
            <person name="Jimenez-Gomez A."/>
            <person name="Saati-Santamaria Z."/>
            <person name="Igual J.M."/>
            <person name="Rivas R."/>
            <person name="Mateos P.F."/>
            <person name="Garcia-Fraile P."/>
        </authorList>
    </citation>
    <scope>NUCLEOTIDE SEQUENCE [LARGE SCALE GENOMIC DNA]</scope>
    <source>
        <strain evidence="7 8">CDVBN77</strain>
    </source>
</reference>
<gene>
    <name evidence="7" type="ORF">FEZ63_05360</name>
</gene>
<evidence type="ECO:0000256" key="1">
    <source>
        <dbReference type="ARBA" id="ARBA00005417"/>
    </source>
</evidence>
<dbReference type="InterPro" id="IPR030660">
    <property type="entry name" value="ABC_branched_ATPase_LivF/BraG"/>
</dbReference>
<comment type="caution">
    <text evidence="7">The sequence shown here is derived from an EMBL/GenBank/DDBJ whole genome shotgun (WGS) entry which is preliminary data.</text>
</comment>
<dbReference type="RefSeq" id="WP_150942605.1">
    <property type="nucleotide sequence ID" value="NZ_VCMV01000006.1"/>
</dbReference>
<keyword evidence="2" id="KW-0813">Transport</keyword>
<dbReference type="PANTHER" id="PTHR43820">
    <property type="entry name" value="HIGH-AFFINITY BRANCHED-CHAIN AMINO ACID TRANSPORT ATP-BINDING PROTEIN LIVF"/>
    <property type="match status" value="1"/>
</dbReference>
<dbReference type="SMART" id="SM00382">
    <property type="entry name" value="AAA"/>
    <property type="match status" value="1"/>
</dbReference>
<dbReference type="SUPFAM" id="SSF52540">
    <property type="entry name" value="P-loop containing nucleoside triphosphate hydrolases"/>
    <property type="match status" value="1"/>
</dbReference>
<dbReference type="GO" id="GO:0015807">
    <property type="term" value="P:L-amino acid transport"/>
    <property type="evidence" value="ECO:0007669"/>
    <property type="project" value="TreeGrafter"/>
</dbReference>
<protein>
    <submittedName>
        <fullName evidence="7">ABC transporter ATP-binding protein</fullName>
    </submittedName>
</protein>
<dbReference type="AlphaFoldDB" id="A0A5N3PFD0"/>
<name>A0A5N3PFD0_9HYPH</name>
<dbReference type="CDD" id="cd03224">
    <property type="entry name" value="ABC_TM1139_LivF_branched"/>
    <property type="match status" value="1"/>
</dbReference>
<dbReference type="GO" id="GO:0015658">
    <property type="term" value="F:branched-chain amino acid transmembrane transporter activity"/>
    <property type="evidence" value="ECO:0007669"/>
    <property type="project" value="InterPro"/>
</dbReference>
<dbReference type="PROSITE" id="PS50893">
    <property type="entry name" value="ABC_TRANSPORTER_2"/>
    <property type="match status" value="1"/>
</dbReference>
<dbReference type="GO" id="GO:0005524">
    <property type="term" value="F:ATP binding"/>
    <property type="evidence" value="ECO:0007669"/>
    <property type="project" value="UniProtKB-KW"/>
</dbReference>
<dbReference type="PROSITE" id="PS00211">
    <property type="entry name" value="ABC_TRANSPORTER_1"/>
    <property type="match status" value="1"/>
</dbReference>
<dbReference type="InterPro" id="IPR003593">
    <property type="entry name" value="AAA+_ATPase"/>
</dbReference>
<dbReference type="InterPro" id="IPR017871">
    <property type="entry name" value="ABC_transporter-like_CS"/>
</dbReference>
<feature type="domain" description="ABC transporter" evidence="6">
    <location>
        <begin position="4"/>
        <end position="236"/>
    </location>
</feature>
<dbReference type="OrthoDB" id="9806149at2"/>
<evidence type="ECO:0000313" key="8">
    <source>
        <dbReference type="Proteomes" id="UP000325684"/>
    </source>
</evidence>
<dbReference type="PANTHER" id="PTHR43820:SF4">
    <property type="entry name" value="HIGH-AFFINITY BRANCHED-CHAIN AMINO ACID TRANSPORT ATP-BINDING PROTEIN LIVF"/>
    <property type="match status" value="1"/>
</dbReference>
<organism evidence="7 8">
    <name type="scientific">Microvirga brassicacearum</name>
    <dbReference type="NCBI Taxonomy" id="2580413"/>
    <lineage>
        <taxon>Bacteria</taxon>
        <taxon>Pseudomonadati</taxon>
        <taxon>Pseudomonadota</taxon>
        <taxon>Alphaproteobacteria</taxon>
        <taxon>Hyphomicrobiales</taxon>
        <taxon>Methylobacteriaceae</taxon>
        <taxon>Microvirga</taxon>
    </lineage>
</organism>
<dbReference type="InterPro" id="IPR052156">
    <property type="entry name" value="BCAA_Transport_ATP-bd_LivF"/>
</dbReference>
<accession>A0A5N3PFD0</accession>
<dbReference type="EMBL" id="VCMV01000006">
    <property type="protein sequence ID" value="KAB0268423.1"/>
    <property type="molecule type" value="Genomic_DNA"/>
</dbReference>
<comment type="similarity">
    <text evidence="1">Belongs to the ABC transporter superfamily.</text>
</comment>